<protein>
    <submittedName>
        <fullName evidence="1">Uncharacterized protein</fullName>
    </submittedName>
</protein>
<dbReference type="OrthoDB" id="2900663at2759"/>
<dbReference type="RefSeq" id="XP_037223913.1">
    <property type="nucleotide sequence ID" value="XM_037358818.1"/>
</dbReference>
<evidence type="ECO:0000313" key="1">
    <source>
        <dbReference type="EMBL" id="KAF7311805.1"/>
    </source>
</evidence>
<dbReference type="Proteomes" id="UP000636479">
    <property type="component" value="Unassembled WGS sequence"/>
</dbReference>
<proteinExistence type="predicted"/>
<dbReference type="AlphaFoldDB" id="A0A8H6T6I3"/>
<accession>A0A8H6T6I3</accession>
<reference evidence="1" key="1">
    <citation type="submission" date="2020-05" db="EMBL/GenBank/DDBJ databases">
        <title>Mycena genomes resolve the evolution of fungal bioluminescence.</title>
        <authorList>
            <person name="Tsai I.J."/>
        </authorList>
    </citation>
    <scope>NUCLEOTIDE SEQUENCE</scope>
    <source>
        <strain evidence="1">171206Taipei</strain>
    </source>
</reference>
<sequence>MDAEPRFPFELEKEVFETAALAYPETIPTLLLVARRVSVWVEPFLYRTSPTFIANAVRCLVLDYSCPINNGTLSLLARCTRVTAVGMNAKDTADTLLPALAALPLQRFAGFLSHLLPTDLHAGGGLTLNADDTLAHTFWQQLTHLDVFETLDTARGRAARALLPRLPRLTHLAVGHAGVLPVIRHLLVDTLQSCAHLQVLVVLGHPNVAGSGKQPLPRLLRDPRVVILVRADLTWDDSVLPTPNLWTTAEQFLQRKRRNEVGPDEYWA</sequence>
<dbReference type="EMBL" id="JACAZF010000002">
    <property type="protein sequence ID" value="KAF7311805.1"/>
    <property type="molecule type" value="Genomic_DNA"/>
</dbReference>
<evidence type="ECO:0000313" key="2">
    <source>
        <dbReference type="Proteomes" id="UP000636479"/>
    </source>
</evidence>
<dbReference type="GeneID" id="59341334"/>
<name>A0A8H6T6I3_9AGAR</name>
<gene>
    <name evidence="1" type="ORF">MIND_00191000</name>
</gene>
<organism evidence="1 2">
    <name type="scientific">Mycena indigotica</name>
    <dbReference type="NCBI Taxonomy" id="2126181"/>
    <lineage>
        <taxon>Eukaryota</taxon>
        <taxon>Fungi</taxon>
        <taxon>Dikarya</taxon>
        <taxon>Basidiomycota</taxon>
        <taxon>Agaricomycotina</taxon>
        <taxon>Agaricomycetes</taxon>
        <taxon>Agaricomycetidae</taxon>
        <taxon>Agaricales</taxon>
        <taxon>Marasmiineae</taxon>
        <taxon>Mycenaceae</taxon>
        <taxon>Mycena</taxon>
    </lineage>
</organism>
<keyword evidence="2" id="KW-1185">Reference proteome</keyword>
<comment type="caution">
    <text evidence="1">The sequence shown here is derived from an EMBL/GenBank/DDBJ whole genome shotgun (WGS) entry which is preliminary data.</text>
</comment>